<evidence type="ECO:0000313" key="3">
    <source>
        <dbReference type="Proteomes" id="UP000547011"/>
    </source>
</evidence>
<dbReference type="EMBL" id="JACIEW010000013">
    <property type="protein sequence ID" value="MBB4053939.1"/>
    <property type="molecule type" value="Genomic_DNA"/>
</dbReference>
<keyword evidence="2" id="KW-0413">Isomerase</keyword>
<proteinExistence type="predicted"/>
<dbReference type="CDD" id="cd08946">
    <property type="entry name" value="SDR_e"/>
    <property type="match status" value="1"/>
</dbReference>
<dbReference type="InterPro" id="IPR036291">
    <property type="entry name" value="NAD(P)-bd_dom_sf"/>
</dbReference>
<dbReference type="GO" id="GO:0003978">
    <property type="term" value="F:UDP-glucose 4-epimerase activity"/>
    <property type="evidence" value="ECO:0007669"/>
    <property type="project" value="UniProtKB-EC"/>
</dbReference>
<dbReference type="AlphaFoldDB" id="A0A7W6NDK7"/>
<accession>A0A7W6NDK7</accession>
<organism evidence="2 3">
    <name type="scientific">Devosia subaequoris</name>
    <dbReference type="NCBI Taxonomy" id="395930"/>
    <lineage>
        <taxon>Bacteria</taxon>
        <taxon>Pseudomonadati</taxon>
        <taxon>Pseudomonadota</taxon>
        <taxon>Alphaproteobacteria</taxon>
        <taxon>Hyphomicrobiales</taxon>
        <taxon>Devosiaceae</taxon>
        <taxon>Devosia</taxon>
    </lineage>
</organism>
<dbReference type="Gene3D" id="3.40.50.720">
    <property type="entry name" value="NAD(P)-binding Rossmann-like Domain"/>
    <property type="match status" value="1"/>
</dbReference>
<reference evidence="2 3" key="1">
    <citation type="submission" date="2020-08" db="EMBL/GenBank/DDBJ databases">
        <title>Genomic Encyclopedia of Type Strains, Phase IV (KMG-IV): sequencing the most valuable type-strain genomes for metagenomic binning, comparative biology and taxonomic classification.</title>
        <authorList>
            <person name="Goeker M."/>
        </authorList>
    </citation>
    <scope>NUCLEOTIDE SEQUENCE [LARGE SCALE GENOMIC DNA]</scope>
    <source>
        <strain evidence="2 3">DSM 23447</strain>
    </source>
</reference>
<evidence type="ECO:0000259" key="1">
    <source>
        <dbReference type="Pfam" id="PF01370"/>
    </source>
</evidence>
<dbReference type="SUPFAM" id="SSF51735">
    <property type="entry name" value="NAD(P)-binding Rossmann-fold domains"/>
    <property type="match status" value="1"/>
</dbReference>
<comment type="caution">
    <text evidence="2">The sequence shown here is derived from an EMBL/GenBank/DDBJ whole genome shotgun (WGS) entry which is preliminary data.</text>
</comment>
<dbReference type="EC" id="5.1.3.2" evidence="2"/>
<keyword evidence="3" id="KW-1185">Reference proteome</keyword>
<evidence type="ECO:0000313" key="2">
    <source>
        <dbReference type="EMBL" id="MBB4053939.1"/>
    </source>
</evidence>
<dbReference type="RefSeq" id="WP_183312687.1">
    <property type="nucleotide sequence ID" value="NZ_JACIEW010000013.1"/>
</dbReference>
<name>A0A7W6NDK7_9HYPH</name>
<dbReference type="Proteomes" id="UP000547011">
    <property type="component" value="Unassembled WGS sequence"/>
</dbReference>
<dbReference type="Pfam" id="PF01370">
    <property type="entry name" value="Epimerase"/>
    <property type="match status" value="1"/>
</dbReference>
<gene>
    <name evidence="2" type="ORF">GGR20_003610</name>
</gene>
<dbReference type="InterPro" id="IPR001509">
    <property type="entry name" value="Epimerase_deHydtase"/>
</dbReference>
<sequence length="303" mass="32198">MSILVTGGAGLVGMALREHLADLGRTVIATDAVSHGRNDPDLIIAQLTDPAALEVLFARQAITAVVHCGAISGPMLARDNPGLVVDVNVGGTARLMDQARRHGVRRFVVCSSISVYGSVGPGRIDETTPLRPTSVYAASKVAGEALVDAFQVEHGLDGVSLRIGRVYGPHRRGNCILADIIRNDLAGAQTTIPCDPAFMYHYVHVDDVVDAILTVLDAPHLPARRYNVGGGEAMTMPQIVATAEQVLLRARIEMVPGEDDVPDVQTEFDISAIARDLGWTPKVPLARGIGLYADYLTQAAEAK</sequence>
<dbReference type="PANTHER" id="PTHR43245">
    <property type="entry name" value="BIFUNCTIONAL POLYMYXIN RESISTANCE PROTEIN ARNA"/>
    <property type="match status" value="1"/>
</dbReference>
<protein>
    <submittedName>
        <fullName evidence="2">UDP-glucose 4-epimerase</fullName>
        <ecNumber evidence="2">5.1.3.2</ecNumber>
    </submittedName>
</protein>
<dbReference type="InterPro" id="IPR050177">
    <property type="entry name" value="Lipid_A_modif_metabolic_enz"/>
</dbReference>
<feature type="domain" description="NAD-dependent epimerase/dehydratase" evidence="1">
    <location>
        <begin position="3"/>
        <end position="229"/>
    </location>
</feature>